<dbReference type="Pfam" id="PF09397">
    <property type="entry name" value="FtsK_gamma"/>
    <property type="match status" value="1"/>
</dbReference>
<dbReference type="InterPro" id="IPR050206">
    <property type="entry name" value="FtsK/SpoIIIE/SftA"/>
</dbReference>
<dbReference type="Gene3D" id="3.40.50.300">
    <property type="entry name" value="P-loop containing nucleotide triphosphate hydrolases"/>
    <property type="match status" value="1"/>
</dbReference>
<dbReference type="InterPro" id="IPR002543">
    <property type="entry name" value="FtsK_dom"/>
</dbReference>
<keyword evidence="7" id="KW-0159">Chromosome partition</keyword>
<evidence type="ECO:0000256" key="7">
    <source>
        <dbReference type="ARBA" id="ARBA00022829"/>
    </source>
</evidence>
<evidence type="ECO:0000313" key="18">
    <source>
        <dbReference type="EMBL" id="UQK58578.1"/>
    </source>
</evidence>
<keyword evidence="8 14" id="KW-0067">ATP-binding</keyword>
<dbReference type="PROSITE" id="PS50901">
    <property type="entry name" value="FTSK"/>
    <property type="match status" value="1"/>
</dbReference>
<evidence type="ECO:0000256" key="4">
    <source>
        <dbReference type="ARBA" id="ARBA00022618"/>
    </source>
</evidence>
<feature type="compositionally biased region" description="Basic and acidic residues" evidence="15">
    <location>
        <begin position="268"/>
        <end position="303"/>
    </location>
</feature>
<feature type="transmembrane region" description="Helical" evidence="16">
    <location>
        <begin position="25"/>
        <end position="44"/>
    </location>
</feature>
<dbReference type="GO" id="GO:0007059">
    <property type="term" value="P:chromosome segregation"/>
    <property type="evidence" value="ECO:0007669"/>
    <property type="project" value="UniProtKB-KW"/>
</dbReference>
<evidence type="ECO:0000256" key="2">
    <source>
        <dbReference type="ARBA" id="ARBA00006474"/>
    </source>
</evidence>
<proteinExistence type="inferred from homology"/>
<dbReference type="SUPFAM" id="SSF46785">
    <property type="entry name" value="Winged helix' DNA-binding domain"/>
    <property type="match status" value="1"/>
</dbReference>
<reference evidence="18" key="1">
    <citation type="submission" date="2022-04" db="EMBL/GenBank/DDBJ databases">
        <title>Complete genome sequences of Ezakiella coagulans and Fenollaria massiliensis.</title>
        <authorList>
            <person name="France M.T."/>
            <person name="Clifford J."/>
            <person name="Narina S."/>
            <person name="Rutt L."/>
            <person name="Ravel J."/>
        </authorList>
    </citation>
    <scope>NUCLEOTIDE SEQUENCE</scope>
    <source>
        <strain evidence="18">C0061C2</strain>
    </source>
</reference>
<dbReference type="InterPro" id="IPR025199">
    <property type="entry name" value="FtsK_4TM"/>
</dbReference>
<dbReference type="RefSeq" id="WP_249242181.1">
    <property type="nucleotide sequence ID" value="NZ_CP096649.1"/>
</dbReference>
<accession>A0A9E7DI65</accession>
<evidence type="ECO:0000256" key="11">
    <source>
        <dbReference type="ARBA" id="ARBA00023136"/>
    </source>
</evidence>
<evidence type="ECO:0000256" key="10">
    <source>
        <dbReference type="ARBA" id="ARBA00023125"/>
    </source>
</evidence>
<dbReference type="GO" id="GO:0003677">
    <property type="term" value="F:DNA binding"/>
    <property type="evidence" value="ECO:0007669"/>
    <property type="project" value="UniProtKB-KW"/>
</dbReference>
<evidence type="ECO:0000259" key="17">
    <source>
        <dbReference type="PROSITE" id="PS50901"/>
    </source>
</evidence>
<evidence type="ECO:0000313" key="19">
    <source>
        <dbReference type="Proteomes" id="UP000831151"/>
    </source>
</evidence>
<evidence type="ECO:0000256" key="16">
    <source>
        <dbReference type="SAM" id="Phobius"/>
    </source>
</evidence>
<dbReference type="Gene3D" id="1.10.10.10">
    <property type="entry name" value="Winged helix-like DNA-binding domain superfamily/Winged helix DNA-binding domain"/>
    <property type="match status" value="1"/>
</dbReference>
<keyword evidence="6 14" id="KW-0547">Nucleotide-binding</keyword>
<feature type="region of interest" description="Disordered" evidence="15">
    <location>
        <begin position="264"/>
        <end position="309"/>
    </location>
</feature>
<keyword evidence="10" id="KW-0238">DNA-binding</keyword>
<dbReference type="SUPFAM" id="SSF52540">
    <property type="entry name" value="P-loop containing nucleoside triphosphate hydrolases"/>
    <property type="match status" value="1"/>
</dbReference>
<dbReference type="CDD" id="cd01127">
    <property type="entry name" value="TrwB_TraG_TraD_VirD4"/>
    <property type="match status" value="1"/>
</dbReference>
<evidence type="ECO:0000256" key="9">
    <source>
        <dbReference type="ARBA" id="ARBA00022989"/>
    </source>
</evidence>
<dbReference type="SMART" id="SM00843">
    <property type="entry name" value="Ftsk_gamma"/>
    <property type="match status" value="1"/>
</dbReference>
<keyword evidence="9 16" id="KW-1133">Transmembrane helix</keyword>
<feature type="transmembrane region" description="Helical" evidence="16">
    <location>
        <begin position="146"/>
        <end position="166"/>
    </location>
</feature>
<gene>
    <name evidence="18" type="ORF">M1R53_04890</name>
</gene>
<keyword evidence="19" id="KW-1185">Reference proteome</keyword>
<dbReference type="InterPro" id="IPR018541">
    <property type="entry name" value="Ftsk_gamma"/>
</dbReference>
<dbReference type="Pfam" id="PF01580">
    <property type="entry name" value="FtsK_SpoIIIE"/>
    <property type="match status" value="1"/>
</dbReference>
<protein>
    <submittedName>
        <fullName evidence="18">DNA translocase FtsK</fullName>
    </submittedName>
</protein>
<name>A0A9E7DI65_9FIRM</name>
<evidence type="ECO:0000256" key="3">
    <source>
        <dbReference type="ARBA" id="ARBA00022475"/>
    </source>
</evidence>
<dbReference type="AlphaFoldDB" id="A0A9E7DI65"/>
<dbReference type="Pfam" id="PF17854">
    <property type="entry name" value="FtsK_alpha"/>
    <property type="match status" value="1"/>
</dbReference>
<dbReference type="InterPro" id="IPR036388">
    <property type="entry name" value="WH-like_DNA-bd_sf"/>
</dbReference>
<evidence type="ECO:0000256" key="15">
    <source>
        <dbReference type="SAM" id="MobiDB-lite"/>
    </source>
</evidence>
<keyword evidence="3" id="KW-1003">Cell membrane</keyword>
<evidence type="ECO:0000256" key="5">
    <source>
        <dbReference type="ARBA" id="ARBA00022692"/>
    </source>
</evidence>
<dbReference type="GO" id="GO:0051301">
    <property type="term" value="P:cell division"/>
    <property type="evidence" value="ECO:0007669"/>
    <property type="project" value="UniProtKB-KW"/>
</dbReference>
<evidence type="ECO:0000256" key="13">
    <source>
        <dbReference type="ARBA" id="ARBA00024986"/>
    </source>
</evidence>
<feature type="transmembrane region" description="Helical" evidence="16">
    <location>
        <begin position="90"/>
        <end position="109"/>
    </location>
</feature>
<feature type="transmembrane region" description="Helical" evidence="16">
    <location>
        <begin position="59"/>
        <end position="83"/>
    </location>
</feature>
<comment type="subcellular location">
    <subcellularLocation>
        <location evidence="1">Cell membrane</location>
        <topology evidence="1">Multi-pass membrane protein</topology>
    </subcellularLocation>
</comment>
<dbReference type="InterPro" id="IPR027417">
    <property type="entry name" value="P-loop_NTPase"/>
</dbReference>
<keyword evidence="12" id="KW-0131">Cell cycle</keyword>
<dbReference type="Pfam" id="PF13491">
    <property type="entry name" value="FtsK_4TM"/>
    <property type="match status" value="1"/>
</dbReference>
<dbReference type="EMBL" id="CP096649">
    <property type="protein sequence ID" value="UQK58578.1"/>
    <property type="molecule type" value="Genomic_DNA"/>
</dbReference>
<comment type="function">
    <text evidence="13">Essential cell division protein that coordinates cell division and chromosome segregation. The N-terminus is involved in assembly of the cell-division machinery. The C-terminus functions as a DNA motor that moves dsDNA in an ATP-dependent manner towards the dif recombination site, which is located within the replication terminus region. Required for activation of the Xer recombinase, allowing activation of chromosome unlinking by recombination.</text>
</comment>
<dbReference type="GO" id="GO:0005886">
    <property type="term" value="C:plasma membrane"/>
    <property type="evidence" value="ECO:0007669"/>
    <property type="project" value="UniProtKB-SubCell"/>
</dbReference>
<organism evidence="18 19">
    <name type="scientific">Fenollaria massiliensis</name>
    <dbReference type="NCBI Taxonomy" id="938288"/>
    <lineage>
        <taxon>Bacteria</taxon>
        <taxon>Bacillati</taxon>
        <taxon>Bacillota</taxon>
        <taxon>Clostridia</taxon>
        <taxon>Eubacteriales</taxon>
        <taxon>Fenollaria</taxon>
    </lineage>
</organism>
<keyword evidence="4" id="KW-0132">Cell division</keyword>
<dbReference type="PANTHER" id="PTHR22683">
    <property type="entry name" value="SPORULATION PROTEIN RELATED"/>
    <property type="match status" value="1"/>
</dbReference>
<dbReference type="Proteomes" id="UP000831151">
    <property type="component" value="Chromosome"/>
</dbReference>
<evidence type="ECO:0000256" key="6">
    <source>
        <dbReference type="ARBA" id="ARBA00022741"/>
    </source>
</evidence>
<keyword evidence="5 16" id="KW-0812">Transmembrane</keyword>
<dbReference type="KEGG" id="fms:M1R53_04890"/>
<feature type="domain" description="FtsK" evidence="17">
    <location>
        <begin position="462"/>
        <end position="650"/>
    </location>
</feature>
<evidence type="ECO:0000256" key="1">
    <source>
        <dbReference type="ARBA" id="ARBA00004651"/>
    </source>
</evidence>
<dbReference type="Gene3D" id="3.30.980.40">
    <property type="match status" value="1"/>
</dbReference>
<dbReference type="PANTHER" id="PTHR22683:SF41">
    <property type="entry name" value="DNA TRANSLOCASE FTSK"/>
    <property type="match status" value="1"/>
</dbReference>
<dbReference type="InterPro" id="IPR036390">
    <property type="entry name" value="WH_DNA-bd_sf"/>
</dbReference>
<evidence type="ECO:0000256" key="12">
    <source>
        <dbReference type="ARBA" id="ARBA00023306"/>
    </source>
</evidence>
<sequence>MKTTKKRTNIKNKSKINKKVDKNESLLISGLIILFASIFLLIFANSDATGVFGRWIKSGLVYLFSLGYNIFLFYLLVIALVLLIPKSRPFAKKLIISLSIIFLSLLIIFDSSTSLMSSFSAHVSQATESAGDLASGGLIGGVFGFLFYRLFGGVGTVIILVIINIINIYTLTSIKRADIIQKTDDTMNKIQDGIENSVEKIKIKRQEMRNKKIFSSDDIFNYEDDIRTINSESDMNTITNTNDINLEGFDDDFIDIKINDSSNTKNTEAVDKKEDDLKAKENPKTDKKPKTIKKEIEKTQKTEETEDNNEEIDIEKEIHKEDIVHYEFPSLDLLKEVEVTNISSKGKEIKDNIKIIQDTLNNFGVDAKVIGVNSGPTITSYEISLAAGVKVSKILSLSDNLALALATTDIRILAPIPGKSAVGIEVPNKNKDTLLLKEILDSDEFRNLKSKLPLALGKDVTGNTIISSIANMPHLLIAGATGSGKSVCINTIIMSILYKARPDEVKLIMIDPKVVELNVYNNIPHLLIPVVTNAKKAQFSLNWAVQEMEKRYQLFAKNNVKDMQSYNELDTITEKMPQIVIIIDELADLMMVAATEVEDAICRLAQMARAAGMHLIVATQRPSVDVITGTIKANIPSRISFQVSSQIDSRTILDMSGAEKLLGKGDMLYYPSNLSKPIRVQGAFVSDKEVKRVCDFIRNQGEANYNQDAVESISTNNTSQTMQDDKDDLYDEAVKLVVADGQASISYLQRKLKIGYSRAARIVDQMEEMGVVSGYDGSKPRKVLIEEEDLENLYGESGEGLE</sequence>
<dbReference type="InterPro" id="IPR041027">
    <property type="entry name" value="FtsK_alpha"/>
</dbReference>
<keyword evidence="11 16" id="KW-0472">Membrane</keyword>
<evidence type="ECO:0000256" key="14">
    <source>
        <dbReference type="PROSITE-ProRule" id="PRU00289"/>
    </source>
</evidence>
<dbReference type="GO" id="GO:0005524">
    <property type="term" value="F:ATP binding"/>
    <property type="evidence" value="ECO:0007669"/>
    <property type="project" value="UniProtKB-UniRule"/>
</dbReference>
<comment type="similarity">
    <text evidence="2">Belongs to the FtsK/SpoIIIE/SftA family.</text>
</comment>
<evidence type="ECO:0000256" key="8">
    <source>
        <dbReference type="ARBA" id="ARBA00022840"/>
    </source>
</evidence>
<feature type="binding site" evidence="14">
    <location>
        <begin position="479"/>
        <end position="486"/>
    </location>
    <ligand>
        <name>ATP</name>
        <dbReference type="ChEBI" id="CHEBI:30616"/>
    </ligand>
</feature>